<organism evidence="2 3">
    <name type="scientific">Delitschia confertaspora ATCC 74209</name>
    <dbReference type="NCBI Taxonomy" id="1513339"/>
    <lineage>
        <taxon>Eukaryota</taxon>
        <taxon>Fungi</taxon>
        <taxon>Dikarya</taxon>
        <taxon>Ascomycota</taxon>
        <taxon>Pezizomycotina</taxon>
        <taxon>Dothideomycetes</taxon>
        <taxon>Pleosporomycetidae</taxon>
        <taxon>Pleosporales</taxon>
        <taxon>Delitschiaceae</taxon>
        <taxon>Delitschia</taxon>
    </lineage>
</organism>
<accession>A0A9P4MTD6</accession>
<feature type="compositionally biased region" description="Low complexity" evidence="1">
    <location>
        <begin position="459"/>
        <end position="493"/>
    </location>
</feature>
<keyword evidence="3" id="KW-1185">Reference proteome</keyword>
<feature type="region of interest" description="Disordered" evidence="1">
    <location>
        <begin position="662"/>
        <end position="704"/>
    </location>
</feature>
<dbReference type="EMBL" id="ML993937">
    <property type="protein sequence ID" value="KAF2202416.1"/>
    <property type="molecule type" value="Genomic_DNA"/>
</dbReference>
<feature type="compositionally biased region" description="Basic residues" evidence="1">
    <location>
        <begin position="147"/>
        <end position="165"/>
    </location>
</feature>
<feature type="compositionally biased region" description="Pro residues" evidence="1">
    <location>
        <begin position="534"/>
        <end position="543"/>
    </location>
</feature>
<feature type="region of interest" description="Disordered" evidence="1">
    <location>
        <begin position="272"/>
        <end position="307"/>
    </location>
</feature>
<feature type="region of interest" description="Disordered" evidence="1">
    <location>
        <begin position="459"/>
        <end position="544"/>
    </location>
</feature>
<feature type="compositionally biased region" description="Polar residues" evidence="1">
    <location>
        <begin position="129"/>
        <end position="144"/>
    </location>
</feature>
<feature type="region of interest" description="Disordered" evidence="1">
    <location>
        <begin position="1"/>
        <end position="194"/>
    </location>
</feature>
<comment type="caution">
    <text evidence="2">The sequence shown here is derived from an EMBL/GenBank/DDBJ whole genome shotgun (WGS) entry which is preliminary data.</text>
</comment>
<sequence>MVQQDAAIVPKMAEEGRLQRSSWKAEAIRRGDLKISGPIPITDDTPLNDEEERAYSAKHDMETPVPRSGSPPQKLAPLQPSQAIANAGTLETSGRKETQLGKKVHRELRHKRSSTAIRETSEAQRQSDMRSTPSPLQSVQDSSPSPRPKKKRGSLKTVFKKMFGRKNKEVPHDTVHKHGYHQSDPGVLTQASEKSKEILIGTQRISDIPIREFHPINPLGQHLPFPMNVNAPQEASPSQQYLTFESRPTLHQRRATLPSIVLAQSEAQPLSASWGHAGEPDSIPSPEIGVALSSPTRPRRRSQSAGAIRDLAKEMEVLERRRSEEIKFWRNSSVYSTATSRPLTAATVEPTEAQDACTKVLVEEISGSRSTTPEPIAVSQEEEANHVSLPVEAFDFGSLKSVRSRDSVPGTQPSSPLGEPPSFEGRIQRLESITFDLESSVRRLSGCSNRHNVVLESASKTLRSRSSSASDSDFSVNDRVSQSSDGSGSSKTLSTKEDRSTGSDSPPMAVPLSDLSPSDPRPITPLKPSLMPRNPNPASPPVPPEERFAAVYTILKHERAARKALESQVLSLRQEVTNLHAVINRVLSGTGRERGLAYPTPSPDAIISSNITTEDKLSTPRPRKGLAERTALPFDDSEEENIPPRTNRYKNRAQPIGIEQFYKSDGECGNSVQTSTAASLEDGVMSPDVWATPTEGGESREFFR</sequence>
<evidence type="ECO:0000313" key="3">
    <source>
        <dbReference type="Proteomes" id="UP000799536"/>
    </source>
</evidence>
<reference evidence="2" key="1">
    <citation type="journal article" date="2020" name="Stud. Mycol.">
        <title>101 Dothideomycetes genomes: a test case for predicting lifestyles and emergence of pathogens.</title>
        <authorList>
            <person name="Haridas S."/>
            <person name="Albert R."/>
            <person name="Binder M."/>
            <person name="Bloem J."/>
            <person name="Labutti K."/>
            <person name="Salamov A."/>
            <person name="Andreopoulos B."/>
            <person name="Baker S."/>
            <person name="Barry K."/>
            <person name="Bills G."/>
            <person name="Bluhm B."/>
            <person name="Cannon C."/>
            <person name="Castanera R."/>
            <person name="Culley D."/>
            <person name="Daum C."/>
            <person name="Ezra D."/>
            <person name="Gonzalez J."/>
            <person name="Henrissat B."/>
            <person name="Kuo A."/>
            <person name="Liang C."/>
            <person name="Lipzen A."/>
            <person name="Lutzoni F."/>
            <person name="Magnuson J."/>
            <person name="Mondo S."/>
            <person name="Nolan M."/>
            <person name="Ohm R."/>
            <person name="Pangilinan J."/>
            <person name="Park H.-J."/>
            <person name="Ramirez L."/>
            <person name="Alfaro M."/>
            <person name="Sun H."/>
            <person name="Tritt A."/>
            <person name="Yoshinaga Y."/>
            <person name="Zwiers L.-H."/>
            <person name="Turgeon B."/>
            <person name="Goodwin S."/>
            <person name="Spatafora J."/>
            <person name="Crous P."/>
            <person name="Grigoriev I."/>
        </authorList>
    </citation>
    <scope>NUCLEOTIDE SEQUENCE</scope>
    <source>
        <strain evidence="2">ATCC 74209</strain>
    </source>
</reference>
<name>A0A9P4MTD6_9PLEO</name>
<proteinExistence type="predicted"/>
<gene>
    <name evidence="2" type="ORF">GQ43DRAFT_311707</name>
</gene>
<feature type="compositionally biased region" description="Basic and acidic residues" evidence="1">
    <location>
        <begin position="119"/>
        <end position="128"/>
    </location>
</feature>
<dbReference type="AlphaFoldDB" id="A0A9P4MTD6"/>
<dbReference type="OrthoDB" id="5428925at2759"/>
<dbReference type="Proteomes" id="UP000799536">
    <property type="component" value="Unassembled WGS sequence"/>
</dbReference>
<feature type="compositionally biased region" description="Basic and acidic residues" evidence="1">
    <location>
        <begin position="166"/>
        <end position="176"/>
    </location>
</feature>
<evidence type="ECO:0000313" key="2">
    <source>
        <dbReference type="EMBL" id="KAF2202416.1"/>
    </source>
</evidence>
<feature type="compositionally biased region" description="Basic residues" evidence="1">
    <location>
        <begin position="102"/>
        <end position="113"/>
    </location>
</feature>
<feature type="compositionally biased region" description="Polar residues" evidence="1">
    <location>
        <begin position="79"/>
        <end position="92"/>
    </location>
</feature>
<evidence type="ECO:0000256" key="1">
    <source>
        <dbReference type="SAM" id="MobiDB-lite"/>
    </source>
</evidence>
<feature type="compositionally biased region" description="Basic and acidic residues" evidence="1">
    <location>
        <begin position="53"/>
        <end position="62"/>
    </location>
</feature>
<feature type="region of interest" description="Disordered" evidence="1">
    <location>
        <begin position="402"/>
        <end position="424"/>
    </location>
</feature>
<protein>
    <submittedName>
        <fullName evidence="2">Uncharacterized protein</fullName>
    </submittedName>
</protein>